<keyword evidence="1" id="KW-0805">Transcription regulation</keyword>
<name>A0AA39T4U3_ACESA</name>
<comment type="similarity">
    <text evidence="3">Belongs to the GRAS family.</text>
</comment>
<feature type="region of interest" description="SAW" evidence="3">
    <location>
        <begin position="548"/>
        <end position="624"/>
    </location>
</feature>
<evidence type="ECO:0000256" key="1">
    <source>
        <dbReference type="ARBA" id="ARBA00023015"/>
    </source>
</evidence>
<organism evidence="5 6">
    <name type="scientific">Acer saccharum</name>
    <name type="common">Sugar maple</name>
    <dbReference type="NCBI Taxonomy" id="4024"/>
    <lineage>
        <taxon>Eukaryota</taxon>
        <taxon>Viridiplantae</taxon>
        <taxon>Streptophyta</taxon>
        <taxon>Embryophyta</taxon>
        <taxon>Tracheophyta</taxon>
        <taxon>Spermatophyta</taxon>
        <taxon>Magnoliopsida</taxon>
        <taxon>eudicotyledons</taxon>
        <taxon>Gunneridae</taxon>
        <taxon>Pentapetalae</taxon>
        <taxon>rosids</taxon>
        <taxon>malvids</taxon>
        <taxon>Sapindales</taxon>
        <taxon>Sapindaceae</taxon>
        <taxon>Hippocastanoideae</taxon>
        <taxon>Acereae</taxon>
        <taxon>Acer</taxon>
    </lineage>
</organism>
<feature type="region of interest" description="Leucine repeat II (LRII)" evidence="3">
    <location>
        <begin position="410"/>
        <end position="442"/>
    </location>
</feature>
<feature type="region of interest" description="Leucine repeat I (LRI)" evidence="3">
    <location>
        <begin position="250"/>
        <end position="310"/>
    </location>
</feature>
<dbReference type="AlphaFoldDB" id="A0AA39T4U3"/>
<sequence length="649" mass="72783">MLKYFKMILTRIVPKFSAYSSYDHLQNWTDYIIKDSNQQDQLAAVTLPRPVEDVLATTRLVGIVGHSKTKRPEALHTDLMKVSRFALGNGTQRVYDQHGQQLVSYSWAPIQNVENNLSSEDSSEGAHFSVEVFEQHRTLESSSSGTDGYTANISPSTANFSPEKNPFTWPNSQSYQSELHHSPDNTCGSPVSALTDNEYDFRYKLRELETAMLGPDTDNLDIYGSIILGEEQIPSDSEQTKYIMEIISRRDLREMLCTCAKAIENNDIYAADCLMTELRQMVSVSGEPIQRLGAYMLEGLIARLAASGSFIYKALRCKEPVGTDLLTYMHQLYEICPYFKFGYMSANGAIAEAMKDESRVHIIDFQIAQGTQWIILIMALASRPGGPPSLRITGIDDSTSAYARGGGLEVVGKRLSRLAESYKIPFEFNAAAISGSEVRLENLEIRPGEAIAVNFAMMLHHMPDESVSTQNHRDGLLRLAKNLSPKVVTLVEQEANTNTAPFFHRFVETMNHYMAIFDSVDVALPREHKDRINVEQHCLAREIVNIIACEGVERVERHELLGKWRSRFLMAGFTPYPLSPFVNATIKTLLESYNEKYTLFLVHGGANPTIIYAYSLVFGCCNVRFGRKVSLLSSETCVDLLPQVITVPL</sequence>
<evidence type="ECO:0000256" key="4">
    <source>
        <dbReference type="SAM" id="MobiDB-lite"/>
    </source>
</evidence>
<feature type="short sequence motif" description="VHIID" evidence="3">
    <location>
        <begin position="360"/>
        <end position="364"/>
    </location>
</feature>
<protein>
    <submittedName>
        <fullName evidence="5">Uncharacterized protein</fullName>
    </submittedName>
</protein>
<dbReference type="EMBL" id="JAUESC010000003">
    <property type="protein sequence ID" value="KAK0600375.1"/>
    <property type="molecule type" value="Genomic_DNA"/>
</dbReference>
<reference evidence="5" key="2">
    <citation type="submission" date="2023-06" db="EMBL/GenBank/DDBJ databases">
        <authorList>
            <person name="Swenson N.G."/>
            <person name="Wegrzyn J.L."/>
            <person name="Mcevoy S.L."/>
        </authorList>
    </citation>
    <scope>NUCLEOTIDE SEQUENCE</scope>
    <source>
        <strain evidence="5">NS2018</strain>
        <tissue evidence="5">Leaf</tissue>
    </source>
</reference>
<dbReference type="Proteomes" id="UP001168877">
    <property type="component" value="Unassembled WGS sequence"/>
</dbReference>
<dbReference type="Pfam" id="PF03514">
    <property type="entry name" value="GRAS"/>
    <property type="match status" value="1"/>
</dbReference>
<feature type="region of interest" description="VHIID" evidence="3">
    <location>
        <begin position="329"/>
        <end position="394"/>
    </location>
</feature>
<keyword evidence="2" id="KW-0804">Transcription</keyword>
<evidence type="ECO:0000256" key="2">
    <source>
        <dbReference type="ARBA" id="ARBA00023163"/>
    </source>
</evidence>
<accession>A0AA39T4U3</accession>
<comment type="caution">
    <text evidence="5">The sequence shown here is derived from an EMBL/GenBank/DDBJ whole genome shotgun (WGS) entry which is preliminary data.</text>
</comment>
<dbReference type="PROSITE" id="PS50985">
    <property type="entry name" value="GRAS"/>
    <property type="match status" value="1"/>
</dbReference>
<keyword evidence="6" id="KW-1185">Reference proteome</keyword>
<proteinExistence type="inferred from homology"/>
<dbReference type="InterPro" id="IPR005202">
    <property type="entry name" value="TF_GRAS"/>
</dbReference>
<feature type="compositionally biased region" description="Polar residues" evidence="4">
    <location>
        <begin position="140"/>
        <end position="177"/>
    </location>
</feature>
<dbReference type="PANTHER" id="PTHR31636">
    <property type="entry name" value="OSJNBA0084A10.13 PROTEIN-RELATED"/>
    <property type="match status" value="1"/>
</dbReference>
<evidence type="ECO:0000313" key="5">
    <source>
        <dbReference type="EMBL" id="KAK0600375.1"/>
    </source>
</evidence>
<feature type="region of interest" description="Disordered" evidence="4">
    <location>
        <begin position="137"/>
        <end position="190"/>
    </location>
</feature>
<comment type="caution">
    <text evidence="3">Lacks conserved residue(s) required for the propagation of feature annotation.</text>
</comment>
<evidence type="ECO:0000313" key="6">
    <source>
        <dbReference type="Proteomes" id="UP001168877"/>
    </source>
</evidence>
<evidence type="ECO:0000256" key="3">
    <source>
        <dbReference type="PROSITE-ProRule" id="PRU01191"/>
    </source>
</evidence>
<reference evidence="5" key="1">
    <citation type="journal article" date="2022" name="Plant J.">
        <title>Strategies of tolerance reflected in two North American maple genomes.</title>
        <authorList>
            <person name="McEvoy S.L."/>
            <person name="Sezen U.U."/>
            <person name="Trouern-Trend A."/>
            <person name="McMahon S.M."/>
            <person name="Schaberg P.G."/>
            <person name="Yang J."/>
            <person name="Wegrzyn J.L."/>
            <person name="Swenson N.G."/>
        </authorList>
    </citation>
    <scope>NUCLEOTIDE SEQUENCE</scope>
    <source>
        <strain evidence="5">NS2018</strain>
    </source>
</reference>
<gene>
    <name evidence="5" type="ORF">LWI29_014368</name>
</gene>